<dbReference type="EMBL" id="FPBD01000001">
    <property type="protein sequence ID" value="SFT38617.1"/>
    <property type="molecule type" value="Genomic_DNA"/>
</dbReference>
<dbReference type="Proteomes" id="UP000183371">
    <property type="component" value="Unassembled WGS sequence"/>
</dbReference>
<dbReference type="GO" id="GO:0004305">
    <property type="term" value="F:ethanolamine kinase activity"/>
    <property type="evidence" value="ECO:0007669"/>
    <property type="project" value="TreeGrafter"/>
</dbReference>
<dbReference type="Gene3D" id="3.90.1200.10">
    <property type="match status" value="1"/>
</dbReference>
<dbReference type="PANTHER" id="PTHR22603">
    <property type="entry name" value="CHOLINE/ETHANOALAMINE KINASE"/>
    <property type="match status" value="1"/>
</dbReference>
<gene>
    <name evidence="1" type="ORF">SAMN05444141_101255</name>
</gene>
<dbReference type="SUPFAM" id="SSF56112">
    <property type="entry name" value="Protein kinase-like (PK-like)"/>
    <property type="match status" value="1"/>
</dbReference>
<keyword evidence="2" id="KW-1185">Reference proteome</keyword>
<organism evidence="1 2">
    <name type="scientific">Pseudovibrio denitrificans</name>
    <dbReference type="NCBI Taxonomy" id="258256"/>
    <lineage>
        <taxon>Bacteria</taxon>
        <taxon>Pseudomonadati</taxon>
        <taxon>Pseudomonadota</taxon>
        <taxon>Alphaproteobacteria</taxon>
        <taxon>Hyphomicrobiales</taxon>
        <taxon>Stappiaceae</taxon>
        <taxon>Pseudovibrio</taxon>
    </lineage>
</organism>
<proteinExistence type="predicted"/>
<keyword evidence="1" id="KW-0418">Kinase</keyword>
<name>A0A1I6XKJ3_9HYPH</name>
<dbReference type="CDD" id="cd05151">
    <property type="entry name" value="ChoK-like"/>
    <property type="match status" value="1"/>
</dbReference>
<dbReference type="RefSeq" id="WP_054782477.1">
    <property type="nucleotide sequence ID" value="NZ_FPBD01000001.1"/>
</dbReference>
<dbReference type="GO" id="GO:0006646">
    <property type="term" value="P:phosphatidylethanolamine biosynthetic process"/>
    <property type="evidence" value="ECO:0007669"/>
    <property type="project" value="TreeGrafter"/>
</dbReference>
<evidence type="ECO:0000313" key="1">
    <source>
        <dbReference type="EMBL" id="SFT38617.1"/>
    </source>
</evidence>
<keyword evidence="1" id="KW-0808">Transferase</keyword>
<dbReference type="PANTHER" id="PTHR22603:SF66">
    <property type="entry name" value="ETHANOLAMINE KINASE"/>
    <property type="match status" value="1"/>
</dbReference>
<dbReference type="AlphaFoldDB" id="A0A1I6XKJ3"/>
<dbReference type="Pfam" id="PF01633">
    <property type="entry name" value="Choline_kinase"/>
    <property type="match status" value="1"/>
</dbReference>
<dbReference type="Gene3D" id="3.30.200.20">
    <property type="entry name" value="Phosphorylase Kinase, domain 1"/>
    <property type="match status" value="1"/>
</dbReference>
<dbReference type="InterPro" id="IPR011009">
    <property type="entry name" value="Kinase-like_dom_sf"/>
</dbReference>
<accession>A0A1I6XKJ3</accession>
<protein>
    <submittedName>
        <fullName evidence="1">Thiamine kinase</fullName>
    </submittedName>
</protein>
<evidence type="ECO:0000313" key="2">
    <source>
        <dbReference type="Proteomes" id="UP000183371"/>
    </source>
</evidence>
<reference evidence="2" key="1">
    <citation type="submission" date="2016-10" db="EMBL/GenBank/DDBJ databases">
        <authorList>
            <person name="Varghese N."/>
            <person name="Submissions S."/>
        </authorList>
    </citation>
    <scope>NUCLEOTIDE SEQUENCE [LARGE SCALE GENOMIC DNA]</scope>
    <source>
        <strain evidence="2">DSM 17465</strain>
    </source>
</reference>
<dbReference type="GO" id="GO:0005737">
    <property type="term" value="C:cytoplasm"/>
    <property type="evidence" value="ECO:0007669"/>
    <property type="project" value="TreeGrafter"/>
</dbReference>
<sequence>MTETLTKELAVTKALELPFWKAPSNAEILGGGITNFNVKITDEGRIYVVRLGEDIVEHGVMRFNELSACRAAHAAGVAPAVRYFQKGALVQDYIPADPLSEEEIQQPEMLELIAALLGKVHRDATQLIRGPVLAFWVFHILRDYTETLRLLDSDHIPKLDDLMQKAQKLEAVVGKVQLVLCHNDLLPANILNEDGRLWLVDWEYAGMNSPLFDLGGLATNASLSENLQTLLLETYFDTPVSDELWERYNSMKCASLLRESMWSMVSEQTSKIQFDYANYTRENLLRFERAYAELQLK</sequence>